<dbReference type="GO" id="GO:0005886">
    <property type="term" value="C:plasma membrane"/>
    <property type="evidence" value="ECO:0007669"/>
    <property type="project" value="TreeGrafter"/>
</dbReference>
<keyword evidence="3" id="KW-0813">Transport</keyword>
<dbReference type="InterPro" id="IPR013121">
    <property type="entry name" value="Fe_red_NAD-bd_6"/>
</dbReference>
<dbReference type="Gene3D" id="3.40.50.80">
    <property type="entry name" value="Nucleotide-binding domain of ferredoxin-NADP reductase (FNR) module"/>
    <property type="match status" value="1"/>
</dbReference>
<evidence type="ECO:0000256" key="9">
    <source>
        <dbReference type="ARBA" id="ARBA00023002"/>
    </source>
</evidence>
<comment type="subcellular location">
    <subcellularLocation>
        <location evidence="1">Membrane</location>
        <topology evidence="1">Multi-pass membrane protein</topology>
    </subcellularLocation>
</comment>
<evidence type="ECO:0000256" key="13">
    <source>
        <dbReference type="SAM" id="SignalP"/>
    </source>
</evidence>
<keyword evidence="5 12" id="KW-0812">Transmembrane</keyword>
<evidence type="ECO:0000256" key="12">
    <source>
        <dbReference type="SAM" id="Phobius"/>
    </source>
</evidence>
<feature type="signal peptide" evidence="13">
    <location>
        <begin position="1"/>
        <end position="18"/>
    </location>
</feature>
<evidence type="ECO:0000256" key="2">
    <source>
        <dbReference type="ARBA" id="ARBA00006278"/>
    </source>
</evidence>
<feature type="transmembrane region" description="Helical" evidence="12">
    <location>
        <begin position="158"/>
        <end position="184"/>
    </location>
</feature>
<dbReference type="CDD" id="cd06186">
    <property type="entry name" value="NOX_Duox_like_FAD_NADP"/>
    <property type="match status" value="1"/>
</dbReference>
<evidence type="ECO:0000256" key="8">
    <source>
        <dbReference type="ARBA" id="ARBA00022989"/>
    </source>
</evidence>
<dbReference type="InterPro" id="IPR017927">
    <property type="entry name" value="FAD-bd_FR_type"/>
</dbReference>
<dbReference type="Pfam" id="PF01794">
    <property type="entry name" value="Ferric_reduct"/>
    <property type="match status" value="1"/>
</dbReference>
<sequence length="727" mass="83077">MKQVLGLVICLIAPGGLALSRKESNFFSCISQSQSLPPFDFVPPRGSNEFFSPHCQYEPALGTLLICFHDLTANQTKQDQLLHDSYGVIADYCGRLGGADLDIHTFERRYQNATKYVLSENEARAYNLSTPIRFPVRLNLTTVLTYADSFSLFAGNFAWAYVFSTIMCMFWVVTLGLIGIFNHIKHFRWNNKLKGGMIDSFRSYIALPTLNGKHFQPWNMFGALGKWAPFKLFDSLIPTTQESIVVLLYCIIVIVSSSVGYTLQDQNALLGAKDLQYYRYLADRTGILAFAQLPALFLFGGRNNILINLTGLQFNTFIIFHKWISRAMVILAALHAYAFREYTIIRGQYEKVSQETLWLFGRQALEAGILIILQAIYFFRSRWYELFLAVHIILALVFIVGAYLHCKSIGYLEWTYASMGVWALDRVWRLMKIYRFGTPKATFKLHFGTIVVSIPKPDHWKPYPGCFVYLYILSPSVSWKLWESHPFTIYSVGNEVRIYIKKKDGMTQKLYDYLLAARESQLRVAIEGPYGHASSLESYDNILLLAGGNGVPGPYYHCMHHLEQAQSKGWRKNIHFVWISPYFTALRWFGRELLALQTKDQHNYVSKDIYLTRENKLVQKTSSDTRPANSRTPLISISSEELMARVMGQLSEEHLADYHIHKMRPDVSKLISSVLDEAEVEGHRSGLAIVVCGSDILVDTIRDVVAHKVGTSGNQMRIDLFEELQVW</sequence>
<feature type="transmembrane region" description="Helical" evidence="12">
    <location>
        <begin position="284"/>
        <end position="302"/>
    </location>
</feature>
<dbReference type="InterPro" id="IPR039261">
    <property type="entry name" value="FNR_nucleotide-bd"/>
</dbReference>
<protein>
    <recommendedName>
        <fullName evidence="14">FAD-binding FR-type domain-containing protein</fullName>
    </recommendedName>
</protein>
<keyword evidence="10" id="KW-0406">Ion transport</keyword>
<evidence type="ECO:0000256" key="10">
    <source>
        <dbReference type="ARBA" id="ARBA00023065"/>
    </source>
</evidence>
<gene>
    <name evidence="15" type="ORF">KL933_001526</name>
</gene>
<organism evidence="15 16">
    <name type="scientific">Ogataea haglerorum</name>
    <dbReference type="NCBI Taxonomy" id="1937702"/>
    <lineage>
        <taxon>Eukaryota</taxon>
        <taxon>Fungi</taxon>
        <taxon>Dikarya</taxon>
        <taxon>Ascomycota</taxon>
        <taxon>Saccharomycotina</taxon>
        <taxon>Pichiomycetes</taxon>
        <taxon>Pichiales</taxon>
        <taxon>Pichiaceae</taxon>
        <taxon>Ogataea</taxon>
    </lineage>
</organism>
<dbReference type="AlphaFoldDB" id="A0AAN6I1I4"/>
<reference evidence="15" key="1">
    <citation type="journal article" date="2021" name="G3 (Bethesda)">
        <title>Genomic diversity, chromosomal rearrangements, and interspecies hybridization in the ogataea polymorpha species complex.</title>
        <authorList>
            <person name="Hanson S.J."/>
            <person name="Cinneide E.O."/>
            <person name="Salzberg L.I."/>
            <person name="Wolfe K.H."/>
            <person name="McGowan J."/>
            <person name="Fitzpatrick D.A."/>
            <person name="Matlin K."/>
        </authorList>
    </citation>
    <scope>NUCLEOTIDE SEQUENCE</scope>
    <source>
        <strain evidence="15">83-405-1</strain>
    </source>
</reference>
<dbReference type="InterPro" id="IPR013130">
    <property type="entry name" value="Fe3_Rdtase_TM_dom"/>
</dbReference>
<evidence type="ECO:0000256" key="4">
    <source>
        <dbReference type="ARBA" id="ARBA00022630"/>
    </source>
</evidence>
<accession>A0AAN6I1I4</accession>
<feature type="chain" id="PRO_5042907313" description="FAD-binding FR-type domain-containing protein" evidence="13">
    <location>
        <begin position="19"/>
        <end position="727"/>
    </location>
</feature>
<keyword evidence="9" id="KW-0560">Oxidoreductase</keyword>
<evidence type="ECO:0000256" key="7">
    <source>
        <dbReference type="ARBA" id="ARBA00022982"/>
    </source>
</evidence>
<feature type="transmembrane region" description="Helical" evidence="12">
    <location>
        <begin position="244"/>
        <end position="264"/>
    </location>
</feature>
<keyword evidence="8 12" id="KW-1133">Transmembrane helix</keyword>
<dbReference type="InterPro" id="IPR013112">
    <property type="entry name" value="FAD-bd_8"/>
</dbReference>
<evidence type="ECO:0000256" key="6">
    <source>
        <dbReference type="ARBA" id="ARBA00022827"/>
    </source>
</evidence>
<feature type="transmembrane region" description="Helical" evidence="12">
    <location>
        <begin position="323"/>
        <end position="339"/>
    </location>
</feature>
<keyword evidence="7" id="KW-0249">Electron transport</keyword>
<dbReference type="Pfam" id="PF08022">
    <property type="entry name" value="FAD_binding_8"/>
    <property type="match status" value="1"/>
</dbReference>
<keyword evidence="11 12" id="KW-0472">Membrane</keyword>
<dbReference type="PROSITE" id="PS51384">
    <property type="entry name" value="FAD_FR"/>
    <property type="match status" value="1"/>
</dbReference>
<proteinExistence type="inferred from homology"/>
<keyword evidence="13" id="KW-0732">Signal</keyword>
<evidence type="ECO:0000256" key="1">
    <source>
        <dbReference type="ARBA" id="ARBA00004141"/>
    </source>
</evidence>
<dbReference type="GO" id="GO:0015677">
    <property type="term" value="P:copper ion import"/>
    <property type="evidence" value="ECO:0007669"/>
    <property type="project" value="TreeGrafter"/>
</dbReference>
<evidence type="ECO:0000256" key="5">
    <source>
        <dbReference type="ARBA" id="ARBA00022692"/>
    </source>
</evidence>
<evidence type="ECO:0000256" key="3">
    <source>
        <dbReference type="ARBA" id="ARBA00022448"/>
    </source>
</evidence>
<dbReference type="GO" id="GO:0000293">
    <property type="term" value="F:ferric-chelate reductase activity"/>
    <property type="evidence" value="ECO:0007669"/>
    <property type="project" value="UniProtKB-ARBA"/>
</dbReference>
<dbReference type="Pfam" id="PF08030">
    <property type="entry name" value="NAD_binding_6"/>
    <property type="match status" value="1"/>
</dbReference>
<dbReference type="SUPFAM" id="SSF52343">
    <property type="entry name" value="Ferredoxin reductase-like, C-terminal NADP-linked domain"/>
    <property type="match status" value="1"/>
</dbReference>
<dbReference type="InterPro" id="IPR051410">
    <property type="entry name" value="Ferric/Cupric_Reductase"/>
</dbReference>
<name>A0AAN6I1I4_9ASCO</name>
<comment type="caution">
    <text evidence="15">The sequence shown here is derived from an EMBL/GenBank/DDBJ whole genome shotgun (WGS) entry which is preliminary data.</text>
</comment>
<dbReference type="SFLD" id="SFLDS00052">
    <property type="entry name" value="Ferric_Reductase_Domain"/>
    <property type="match status" value="1"/>
</dbReference>
<dbReference type="Proteomes" id="UP000738402">
    <property type="component" value="Unassembled WGS sequence"/>
</dbReference>
<evidence type="ECO:0000313" key="16">
    <source>
        <dbReference type="Proteomes" id="UP000738402"/>
    </source>
</evidence>
<comment type="similarity">
    <text evidence="2">Belongs to the ferric reductase (FRE) family.</text>
</comment>
<feature type="transmembrane region" description="Helical" evidence="12">
    <location>
        <begin position="386"/>
        <end position="404"/>
    </location>
</feature>
<keyword evidence="4" id="KW-0285">Flavoprotein</keyword>
<keyword evidence="6" id="KW-0274">FAD</keyword>
<evidence type="ECO:0000256" key="11">
    <source>
        <dbReference type="ARBA" id="ARBA00023136"/>
    </source>
</evidence>
<feature type="domain" description="FAD-binding FR-type" evidence="14">
    <location>
        <begin position="423"/>
        <end position="536"/>
    </location>
</feature>
<dbReference type="PANTHER" id="PTHR32361:SF25">
    <property type="entry name" value="FERRIC_CUPRIC REDUCTASE TRANSMEMBRANE COMPONENT 1"/>
    <property type="match status" value="1"/>
</dbReference>
<dbReference type="GO" id="GO:0006826">
    <property type="term" value="P:iron ion transport"/>
    <property type="evidence" value="ECO:0007669"/>
    <property type="project" value="TreeGrafter"/>
</dbReference>
<dbReference type="GO" id="GO:0006879">
    <property type="term" value="P:intracellular iron ion homeostasis"/>
    <property type="evidence" value="ECO:0007669"/>
    <property type="project" value="TreeGrafter"/>
</dbReference>
<evidence type="ECO:0000259" key="14">
    <source>
        <dbReference type="PROSITE" id="PS51384"/>
    </source>
</evidence>
<dbReference type="PANTHER" id="PTHR32361">
    <property type="entry name" value="FERRIC/CUPRIC REDUCTASE TRANSMEMBRANE COMPONENT"/>
    <property type="match status" value="1"/>
</dbReference>
<dbReference type="SFLD" id="SFLDG01168">
    <property type="entry name" value="Ferric_reductase_subgroup_(FRE"/>
    <property type="match status" value="1"/>
</dbReference>
<feature type="transmembrane region" description="Helical" evidence="12">
    <location>
        <begin position="359"/>
        <end position="379"/>
    </location>
</feature>
<evidence type="ECO:0000313" key="15">
    <source>
        <dbReference type="EMBL" id="KAG7729300.1"/>
    </source>
</evidence>
<dbReference type="EMBL" id="JAHLUH010000003">
    <property type="protein sequence ID" value="KAG7729300.1"/>
    <property type="molecule type" value="Genomic_DNA"/>
</dbReference>